<evidence type="ECO:0000313" key="3">
    <source>
        <dbReference type="RefSeq" id="XP_022760149.1"/>
    </source>
</evidence>
<evidence type="ECO:0000313" key="2">
    <source>
        <dbReference type="Proteomes" id="UP000515121"/>
    </source>
</evidence>
<dbReference type="PANTHER" id="PTHR34191">
    <property type="entry name" value="LATE EMBRYOGENESIS ABUNDANT PROTEIN (LEA) FAMILY PROTEIN"/>
    <property type="match status" value="1"/>
</dbReference>
<dbReference type="OrthoDB" id="1736743at2759"/>
<dbReference type="RefSeq" id="XP_022760149.1">
    <property type="nucleotide sequence ID" value="XM_022904414.1"/>
</dbReference>
<reference evidence="3" key="1">
    <citation type="submission" date="2025-08" db="UniProtKB">
        <authorList>
            <consortium name="RefSeq"/>
        </authorList>
    </citation>
    <scope>IDENTIFICATION</scope>
    <source>
        <tissue evidence="3">Fruit stalk</tissue>
    </source>
</reference>
<feature type="compositionally biased region" description="Polar residues" evidence="1">
    <location>
        <begin position="1"/>
        <end position="10"/>
    </location>
</feature>
<organism evidence="2 3">
    <name type="scientific">Durio zibethinus</name>
    <name type="common">Durian</name>
    <dbReference type="NCBI Taxonomy" id="66656"/>
    <lineage>
        <taxon>Eukaryota</taxon>
        <taxon>Viridiplantae</taxon>
        <taxon>Streptophyta</taxon>
        <taxon>Embryophyta</taxon>
        <taxon>Tracheophyta</taxon>
        <taxon>Spermatophyta</taxon>
        <taxon>Magnoliopsida</taxon>
        <taxon>eudicotyledons</taxon>
        <taxon>Gunneridae</taxon>
        <taxon>Pentapetalae</taxon>
        <taxon>rosids</taxon>
        <taxon>malvids</taxon>
        <taxon>Malvales</taxon>
        <taxon>Malvaceae</taxon>
        <taxon>Helicteroideae</taxon>
        <taxon>Durio</taxon>
    </lineage>
</organism>
<accession>A0A6P6A5A1</accession>
<keyword evidence="2" id="KW-1185">Reference proteome</keyword>
<protein>
    <submittedName>
        <fullName evidence="3">Stress-induced protein KIN2-like</fullName>
    </submittedName>
</protein>
<dbReference type="GeneID" id="111306600"/>
<dbReference type="PANTHER" id="PTHR34191:SF30">
    <property type="entry name" value="STRESS-INDUCED PROTEIN KIN2-LIKE"/>
    <property type="match status" value="1"/>
</dbReference>
<dbReference type="KEGG" id="dzi:111306600"/>
<dbReference type="AlphaFoldDB" id="A0A6P6A5A1"/>
<evidence type="ECO:0000256" key="1">
    <source>
        <dbReference type="SAM" id="MobiDB-lite"/>
    </source>
</evidence>
<dbReference type="Proteomes" id="UP000515121">
    <property type="component" value="Unplaced"/>
</dbReference>
<feature type="region of interest" description="Disordered" evidence="1">
    <location>
        <begin position="1"/>
        <end position="37"/>
    </location>
</feature>
<proteinExistence type="predicted"/>
<feature type="compositionally biased region" description="Basic and acidic residues" evidence="1">
    <location>
        <begin position="17"/>
        <end position="31"/>
    </location>
</feature>
<gene>
    <name evidence="3" type="primary">LOC111306600</name>
</gene>
<dbReference type="InterPro" id="IPR039624">
    <property type="entry name" value="LEA1/2/D7/KIN2"/>
</dbReference>
<name>A0A6P6A5A1_DURZI</name>
<sequence>MNQSQNSGFQAGQAKGQAEEKTSQMTDKVRDTAQSAMESSQQVLVQQFFIFQKHLLDARKLSLGQQMKAKAQGAADSVKDSMGMNK</sequence>